<organism evidence="1 2">
    <name type="scientific">Sorghum bicolor</name>
    <name type="common">Sorghum</name>
    <name type="synonym">Sorghum vulgare</name>
    <dbReference type="NCBI Taxonomy" id="4558"/>
    <lineage>
        <taxon>Eukaryota</taxon>
        <taxon>Viridiplantae</taxon>
        <taxon>Streptophyta</taxon>
        <taxon>Embryophyta</taxon>
        <taxon>Tracheophyta</taxon>
        <taxon>Spermatophyta</taxon>
        <taxon>Magnoliopsida</taxon>
        <taxon>Liliopsida</taxon>
        <taxon>Poales</taxon>
        <taxon>Poaceae</taxon>
        <taxon>PACMAD clade</taxon>
        <taxon>Panicoideae</taxon>
        <taxon>Andropogonodae</taxon>
        <taxon>Andropogoneae</taxon>
        <taxon>Sorghinae</taxon>
        <taxon>Sorghum</taxon>
    </lineage>
</organism>
<comment type="caution">
    <text evidence="1">The sequence shown here is derived from an EMBL/GenBank/DDBJ whole genome shotgun (WGS) entry which is preliminary data.</text>
</comment>
<reference evidence="1" key="2">
    <citation type="submission" date="2020-10" db="EMBL/GenBank/DDBJ databases">
        <authorList>
            <person name="Cooper E.A."/>
            <person name="Brenton Z.W."/>
            <person name="Flinn B.S."/>
            <person name="Jenkins J."/>
            <person name="Shu S."/>
            <person name="Flowers D."/>
            <person name="Luo F."/>
            <person name="Wang Y."/>
            <person name="Xia P."/>
            <person name="Barry K."/>
            <person name="Daum C."/>
            <person name="Lipzen A."/>
            <person name="Yoshinaga Y."/>
            <person name="Schmutz J."/>
            <person name="Saski C."/>
            <person name="Vermerris W."/>
            <person name="Kresovich S."/>
        </authorList>
    </citation>
    <scope>NUCLEOTIDE SEQUENCE</scope>
</reference>
<name>A0A921V0H7_SORBI</name>
<proteinExistence type="predicted"/>
<dbReference type="EMBL" id="CM027680">
    <property type="protein sequence ID" value="KAG0548606.1"/>
    <property type="molecule type" value="Genomic_DNA"/>
</dbReference>
<dbReference type="Proteomes" id="UP000807115">
    <property type="component" value="Chromosome 1"/>
</dbReference>
<accession>A0A921V0H7</accession>
<evidence type="ECO:0000313" key="1">
    <source>
        <dbReference type="EMBL" id="KAG0548606.1"/>
    </source>
</evidence>
<sequence>MLSNVGADLESPSRWDQWRRRWHGDKQKGADTLFALAAWEIWKERNARCFRSASSNCSQLLSIIKHTADLWIEAGAKNLGCLIRE</sequence>
<reference evidence="1" key="1">
    <citation type="journal article" date="2019" name="BMC Genomics">
        <title>A new reference genome for Sorghum bicolor reveals high levels of sequence similarity between sweet and grain genotypes: implications for the genetics of sugar metabolism.</title>
        <authorList>
            <person name="Cooper E.A."/>
            <person name="Brenton Z.W."/>
            <person name="Flinn B.S."/>
            <person name="Jenkins J."/>
            <person name="Shu S."/>
            <person name="Flowers D."/>
            <person name="Luo F."/>
            <person name="Wang Y."/>
            <person name="Xia P."/>
            <person name="Barry K."/>
            <person name="Daum C."/>
            <person name="Lipzen A."/>
            <person name="Yoshinaga Y."/>
            <person name="Schmutz J."/>
            <person name="Saski C."/>
            <person name="Vermerris W."/>
            <person name="Kresovich S."/>
        </authorList>
    </citation>
    <scope>NUCLEOTIDE SEQUENCE</scope>
</reference>
<protein>
    <submittedName>
        <fullName evidence="1">Uncharacterized protein</fullName>
    </submittedName>
</protein>
<gene>
    <name evidence="1" type="ORF">BDA96_01G180800</name>
</gene>
<dbReference type="AlphaFoldDB" id="A0A921V0H7"/>
<evidence type="ECO:0000313" key="2">
    <source>
        <dbReference type="Proteomes" id="UP000807115"/>
    </source>
</evidence>